<evidence type="ECO:0000259" key="2">
    <source>
        <dbReference type="Pfam" id="PF06439"/>
    </source>
</evidence>
<dbReference type="Pfam" id="PF13646">
    <property type="entry name" value="HEAT_2"/>
    <property type="match status" value="1"/>
</dbReference>
<dbReference type="RefSeq" id="WP_010852730.1">
    <property type="nucleotide sequence ID" value="NZ_AQHR01000021.1"/>
</dbReference>
<evidence type="ECO:0000256" key="1">
    <source>
        <dbReference type="SAM" id="SignalP"/>
    </source>
</evidence>
<keyword evidence="1" id="KW-0732">Signal</keyword>
<comment type="caution">
    <text evidence="3">The sequence shown here is derived from an EMBL/GenBank/DDBJ whole genome shotgun (WGS) entry which is preliminary data.</text>
</comment>
<dbReference type="GO" id="GO:0016787">
    <property type="term" value="F:hydrolase activity"/>
    <property type="evidence" value="ECO:0007669"/>
    <property type="project" value="InterPro"/>
</dbReference>
<dbReference type="AlphaFoldDB" id="R7ZY75"/>
<dbReference type="PATRIC" id="fig|1288963.3.peg.581"/>
<protein>
    <recommendedName>
        <fullName evidence="2">3-keto-alpha-glucoside-1,2-lyase/3-keto-2-hydroxy-glucal hydratase domain-containing protein</fullName>
    </recommendedName>
</protein>
<feature type="signal peptide" evidence="1">
    <location>
        <begin position="1"/>
        <end position="23"/>
    </location>
</feature>
<accession>R7ZY75</accession>
<dbReference type="InterPro" id="IPR016024">
    <property type="entry name" value="ARM-type_fold"/>
</dbReference>
<dbReference type="InterPro" id="IPR010496">
    <property type="entry name" value="AL/BT2_dom"/>
</dbReference>
<evidence type="ECO:0000313" key="3">
    <source>
        <dbReference type="EMBL" id="EON78988.1"/>
    </source>
</evidence>
<dbReference type="InterPro" id="IPR011989">
    <property type="entry name" value="ARM-like"/>
</dbReference>
<proteinExistence type="predicted"/>
<organism evidence="3 4">
    <name type="scientific">Lunatimonas lonarensis</name>
    <dbReference type="NCBI Taxonomy" id="1232681"/>
    <lineage>
        <taxon>Bacteria</taxon>
        <taxon>Pseudomonadati</taxon>
        <taxon>Bacteroidota</taxon>
        <taxon>Cytophagia</taxon>
        <taxon>Cytophagales</taxon>
        <taxon>Cyclobacteriaceae</taxon>
    </lineage>
</organism>
<dbReference type="Gene3D" id="2.60.120.560">
    <property type="entry name" value="Exo-inulinase, domain 1"/>
    <property type="match status" value="2"/>
</dbReference>
<dbReference type="Gene3D" id="1.25.10.10">
    <property type="entry name" value="Leucine-rich Repeat Variant"/>
    <property type="match status" value="2"/>
</dbReference>
<dbReference type="EMBL" id="AQHR01000021">
    <property type="protein sequence ID" value="EON78988.1"/>
    <property type="molecule type" value="Genomic_DNA"/>
</dbReference>
<feature type="domain" description="3-keto-alpha-glucoside-1,2-lyase/3-keto-2-hydroxy-glucal hydratase" evidence="2">
    <location>
        <begin position="943"/>
        <end position="1129"/>
    </location>
</feature>
<dbReference type="OrthoDB" id="9806233at2"/>
<gene>
    <name evidence="3" type="ORF">ADIS_0581</name>
</gene>
<feature type="chain" id="PRO_5004451267" description="3-keto-alpha-glucoside-1,2-lyase/3-keto-2-hydroxy-glucal hydratase domain-containing protein" evidence="1">
    <location>
        <begin position="24"/>
        <end position="1133"/>
    </location>
</feature>
<dbReference type="Pfam" id="PF06439">
    <property type="entry name" value="3keto-disac_hyd"/>
    <property type="match status" value="2"/>
</dbReference>
<evidence type="ECO:0000313" key="4">
    <source>
        <dbReference type="Proteomes" id="UP000013909"/>
    </source>
</evidence>
<sequence length="1133" mass="123796">MNITKKTVLLSCLFLLNSVVSMAQTGRQDARTLDTKIADLLNRFPSQNASAHEGLMEQMGGLGQEGLLQMALMLSPTANNENLAYALAGFASYASHPSKHDYARIAIQAYGKALDRLDYPEGKDFLLTQLKWMGKEDAAPFVEPLLHDPYHSAKASQVLESIGSSSSEQALLLALRTSTDEAQKVNFIQALGGIGSGLALADLNPYAASTNQDLKKVSLYALGEIADPKSAKVLARAAKSADWGYEPTNATATYLRYVSRLADKGYSKTALKLAKGLHKSAAKAGQPHTQGGALALLAMLEPSKAPKLLAAAVLSNNAQYRGIALSQVLKSGLSTDMAFWRQLLSGASPDAQVAIIGALGRVRGAETVALIKPFLGVDNPSVRAAAIDAAVLAGGDLVLDDLLAQVNQADEPTLIRIQEALKTMPGTRVTPEIAKAIPNANAPAKVVLIEVLSARSAEDHMEVVLNEVRDSDPAVKNAAFRSLSSLANAGHADQLLGLLRSYQDARQLDWIQQALVSSVTRMNNQREQTSWVVQSLRGLDESKQLYLYEVLGQTGGDAAMTQLGFIYRDGGAAQKLAVIRALNNSKDSQAPTMLLEIARAASGELKEEALVGFVRLIPNQSWSPENKVIHLRNALELTGADQTKSQAIRALGQYPTFQSLVTVGNFLDTPAQQQDAARAVMNIVGQTDSFYGELVRKLVEKTRDVISGQDSQYYKTSLQKFLDEMPSGVGYYPLFNGVDLEGWQGVFSNPIKRFQLDKRTYDREQAKANEQMRQGWEAKDGLLVFKGKGENIGTIKHYGDFEMLVDWKITPDGDAGIYLRGTPQVQIWDIARTNVGAEVGSGGLYNNTKHESKPKKVADNPVGEWNTFYIKMVGENVTVLLNGELVVDNVTLENYWDRTQSLFPKEMIELQAHGTYVAYRDLYIRELDGSEPFVLSEEEASAGFEVLFDGTNLDKWTGNKTDYVVENGYIAIYPDRGGSGNLFTEREYGDFEFRFEFKLTPGANNGLGIRAPLTGDAAYQGMELQILDNTADIYRNLKDYQFHGSLYGIAAAKKGALKLVGEWNYQEVVVKGNKIQVTLNGTVILDVDISDAKENGTIDGREHPGLFRERGHIGFLGHGDVVYFRNIRVLDLE</sequence>
<dbReference type="Proteomes" id="UP000013909">
    <property type="component" value="Unassembled WGS sequence"/>
</dbReference>
<dbReference type="SUPFAM" id="SSF48371">
    <property type="entry name" value="ARM repeat"/>
    <property type="match status" value="1"/>
</dbReference>
<name>R7ZY75_9BACT</name>
<feature type="domain" description="3-keto-alpha-glucoside-1,2-lyase/3-keto-2-hydroxy-glucal hydratase" evidence="2">
    <location>
        <begin position="732"/>
        <end position="925"/>
    </location>
</feature>
<keyword evidence="4" id="KW-1185">Reference proteome</keyword>
<dbReference type="STRING" id="1232681.ADIS_0581"/>
<reference evidence="3 4" key="1">
    <citation type="submission" date="2013-02" db="EMBL/GenBank/DDBJ databases">
        <title>A novel strain isolated from Lonar lake, Maharashtra, India.</title>
        <authorList>
            <person name="Singh A."/>
        </authorList>
    </citation>
    <scope>NUCLEOTIDE SEQUENCE [LARGE SCALE GENOMIC DNA]</scope>
    <source>
        <strain evidence="3 4">AK24</strain>
    </source>
</reference>